<accession>A0ABV0AVK7</accession>
<dbReference type="PANTHER" id="PTHR30296">
    <property type="entry name" value="UNCHARACTERIZED PROTEIN YKGE"/>
    <property type="match status" value="1"/>
</dbReference>
<feature type="domain" description="Cysteine-rich" evidence="1">
    <location>
        <begin position="132"/>
        <end position="216"/>
    </location>
</feature>
<protein>
    <submittedName>
        <fullName evidence="2">(Fe-S)-binding protein</fullName>
    </submittedName>
</protein>
<dbReference type="PANTHER" id="PTHR30296:SF0">
    <property type="entry name" value="LACTATE UTILIZATION PROTEIN A"/>
    <property type="match status" value="1"/>
</dbReference>
<evidence type="ECO:0000313" key="3">
    <source>
        <dbReference type="Proteomes" id="UP001447516"/>
    </source>
</evidence>
<evidence type="ECO:0000259" key="1">
    <source>
        <dbReference type="Pfam" id="PF02754"/>
    </source>
</evidence>
<dbReference type="InterPro" id="IPR004017">
    <property type="entry name" value="Cys_rich_dom"/>
</dbReference>
<proteinExistence type="predicted"/>
<dbReference type="Pfam" id="PF02754">
    <property type="entry name" value="CCG"/>
    <property type="match status" value="2"/>
</dbReference>
<comment type="caution">
    <text evidence="2">The sequence shown here is derived from an EMBL/GenBank/DDBJ whole genome shotgun (WGS) entry which is preliminary data.</text>
</comment>
<reference evidence="2 3" key="1">
    <citation type="submission" date="2024-05" db="EMBL/GenBank/DDBJ databases">
        <title>Microbispora sp.ZYX-F-249.</title>
        <authorList>
            <person name="Xie H."/>
        </authorList>
    </citation>
    <scope>NUCLEOTIDE SEQUENCE [LARGE SCALE GENOMIC DNA]</scope>
    <source>
        <strain evidence="2 3">ZYX-F-249</strain>
    </source>
</reference>
<gene>
    <name evidence="2" type="ORF">AAH991_29620</name>
</gene>
<name>A0ABV0AVK7_9ACTN</name>
<keyword evidence="3" id="KW-1185">Reference proteome</keyword>
<dbReference type="RefSeq" id="WP_346229207.1">
    <property type="nucleotide sequence ID" value="NZ_JBDJAW010000031.1"/>
</dbReference>
<sequence length="245" mass="26349">MRVALFVTCVNDTLFPDTGRAVVRLLRRLGVEADFPRAQTCCGQMHANTGYRDEAVRLARRGVAALRGYDAVVVPSGSCAAMIREQYPKLAGSRGPFADAVARVVPRTYELTEFLVDVLGVTDVGAYFPHRVTYHPTCHSLRGIHLGDRPLTLLRQVKGLELVPLADAEECCGFGGTFAIKNADVSAAMCADKVRAVLDTGAEVLCAADNSCLMHIGGMLGRQKSGVRVMHLAEILCSTETAGVR</sequence>
<dbReference type="EMBL" id="JBDJAW010000031">
    <property type="protein sequence ID" value="MEN3539305.1"/>
    <property type="molecule type" value="Genomic_DNA"/>
</dbReference>
<feature type="domain" description="Cysteine-rich" evidence="1">
    <location>
        <begin position="3"/>
        <end position="84"/>
    </location>
</feature>
<organism evidence="2 3">
    <name type="scientific">Microbispora maris</name>
    <dbReference type="NCBI Taxonomy" id="3144104"/>
    <lineage>
        <taxon>Bacteria</taxon>
        <taxon>Bacillati</taxon>
        <taxon>Actinomycetota</taxon>
        <taxon>Actinomycetes</taxon>
        <taxon>Streptosporangiales</taxon>
        <taxon>Streptosporangiaceae</taxon>
        <taxon>Microbispora</taxon>
    </lineage>
</organism>
<evidence type="ECO:0000313" key="2">
    <source>
        <dbReference type="EMBL" id="MEN3539305.1"/>
    </source>
</evidence>
<dbReference type="Proteomes" id="UP001447516">
    <property type="component" value="Unassembled WGS sequence"/>
</dbReference>